<proteinExistence type="predicted"/>
<feature type="domain" description="Helicase ATP-binding" evidence="4">
    <location>
        <begin position="653"/>
        <end position="816"/>
    </location>
</feature>
<dbReference type="RefSeq" id="WP_204516659.1">
    <property type="nucleotide sequence ID" value="NZ_BAABIN010000009.1"/>
</dbReference>
<dbReference type="Pfam" id="PF00176">
    <property type="entry name" value="SNF2-rel_dom"/>
    <property type="match status" value="1"/>
</dbReference>
<dbReference type="SMART" id="SM00490">
    <property type="entry name" value="HELICc"/>
    <property type="match status" value="1"/>
</dbReference>
<dbReference type="GO" id="GO:0004386">
    <property type="term" value="F:helicase activity"/>
    <property type="evidence" value="ECO:0007669"/>
    <property type="project" value="UniProtKB-KW"/>
</dbReference>
<gene>
    <name evidence="6" type="ORF">JOD01_000539</name>
</gene>
<comment type="caution">
    <text evidence="6">The sequence shown here is derived from an EMBL/GenBank/DDBJ whole genome shotgun (WGS) entry which is preliminary data.</text>
</comment>
<dbReference type="Pfam" id="PF08455">
    <property type="entry name" value="SNF2_assoc"/>
    <property type="match status" value="1"/>
</dbReference>
<keyword evidence="6" id="KW-0067">ATP-binding</keyword>
<keyword evidence="2" id="KW-0863">Zinc-finger</keyword>
<dbReference type="SMART" id="SM00487">
    <property type="entry name" value="DEXDc"/>
    <property type="match status" value="1"/>
</dbReference>
<dbReference type="GO" id="GO:0016787">
    <property type="term" value="F:hydrolase activity"/>
    <property type="evidence" value="ECO:0007669"/>
    <property type="project" value="UniProtKB-KW"/>
</dbReference>
<dbReference type="GO" id="GO:0008270">
    <property type="term" value="F:zinc ion binding"/>
    <property type="evidence" value="ECO:0007669"/>
    <property type="project" value="UniProtKB-KW"/>
</dbReference>
<keyword evidence="6" id="KW-0347">Helicase</keyword>
<keyword evidence="1" id="KW-0378">Hydrolase</keyword>
<dbReference type="Proteomes" id="UP000717624">
    <property type="component" value="Unassembled WGS sequence"/>
</dbReference>
<dbReference type="Pfam" id="PF00271">
    <property type="entry name" value="Helicase_C"/>
    <property type="match status" value="1"/>
</dbReference>
<evidence type="ECO:0000259" key="5">
    <source>
        <dbReference type="PROSITE" id="PS51194"/>
    </source>
</evidence>
<organism evidence="6 7">
    <name type="scientific">Brevibacillus fulvus</name>
    <dbReference type="NCBI Taxonomy" id="1125967"/>
    <lineage>
        <taxon>Bacteria</taxon>
        <taxon>Bacillati</taxon>
        <taxon>Bacillota</taxon>
        <taxon>Bacilli</taxon>
        <taxon>Bacillales</taxon>
        <taxon>Paenibacillaceae</taxon>
        <taxon>Brevibacillus</taxon>
    </lineage>
</organism>
<accession>A0A938XRJ8</accession>
<evidence type="ECO:0000259" key="3">
    <source>
        <dbReference type="PROSITE" id="PS50966"/>
    </source>
</evidence>
<evidence type="ECO:0000313" key="7">
    <source>
        <dbReference type="Proteomes" id="UP000717624"/>
    </source>
</evidence>
<evidence type="ECO:0000256" key="1">
    <source>
        <dbReference type="ARBA" id="ARBA00022801"/>
    </source>
</evidence>
<dbReference type="CDD" id="cd18793">
    <property type="entry name" value="SF2_C_SNF"/>
    <property type="match status" value="1"/>
</dbReference>
<dbReference type="SUPFAM" id="SSF52540">
    <property type="entry name" value="P-loop containing nucleoside triphosphate hydrolases"/>
    <property type="match status" value="2"/>
</dbReference>
<dbReference type="InterPro" id="IPR049730">
    <property type="entry name" value="SNF2/RAD54-like_C"/>
</dbReference>
<dbReference type="PANTHER" id="PTHR10799">
    <property type="entry name" value="SNF2/RAD54 HELICASE FAMILY"/>
    <property type="match status" value="1"/>
</dbReference>
<protein>
    <submittedName>
        <fullName evidence="6">SNF2 family DNA or RNA helicase</fullName>
    </submittedName>
</protein>
<dbReference type="PROSITE" id="PS51192">
    <property type="entry name" value="HELICASE_ATP_BIND_1"/>
    <property type="match status" value="1"/>
</dbReference>
<keyword evidence="7" id="KW-1185">Reference proteome</keyword>
<name>A0A938XRJ8_9BACL</name>
<keyword evidence="2" id="KW-0479">Metal-binding</keyword>
<dbReference type="PROSITE" id="PS50966">
    <property type="entry name" value="ZF_SWIM"/>
    <property type="match status" value="1"/>
</dbReference>
<evidence type="ECO:0000256" key="2">
    <source>
        <dbReference type="PROSITE-ProRule" id="PRU00325"/>
    </source>
</evidence>
<dbReference type="InterPro" id="IPR013663">
    <property type="entry name" value="Helicase_SWF/SNF/SWI_bac"/>
</dbReference>
<dbReference type="InterPro" id="IPR014001">
    <property type="entry name" value="Helicase_ATP-bd"/>
</dbReference>
<reference evidence="6" key="1">
    <citation type="submission" date="2021-01" db="EMBL/GenBank/DDBJ databases">
        <title>Genomic Encyclopedia of Type Strains, Phase IV (KMG-IV): sequencing the most valuable type-strain genomes for metagenomic binning, comparative biology and taxonomic classification.</title>
        <authorList>
            <person name="Goeker M."/>
        </authorList>
    </citation>
    <scope>NUCLEOTIDE SEQUENCE</scope>
    <source>
        <strain evidence="6">DSM 25523</strain>
    </source>
</reference>
<dbReference type="AlphaFoldDB" id="A0A938XRJ8"/>
<keyword evidence="6" id="KW-0547">Nucleotide-binding</keyword>
<dbReference type="InterPro" id="IPR000330">
    <property type="entry name" value="SNF2_N"/>
</dbReference>
<dbReference type="InterPro" id="IPR027417">
    <property type="entry name" value="P-loop_NTPase"/>
</dbReference>
<dbReference type="FunFam" id="3.40.50.300:FF:000533">
    <property type="entry name" value="Helicase, Snf2 family"/>
    <property type="match status" value="1"/>
</dbReference>
<evidence type="ECO:0000313" key="6">
    <source>
        <dbReference type="EMBL" id="MBM7588953.1"/>
    </source>
</evidence>
<dbReference type="Gene3D" id="3.40.50.300">
    <property type="entry name" value="P-loop containing nucleotide triphosphate hydrolases"/>
    <property type="match status" value="1"/>
</dbReference>
<dbReference type="EMBL" id="JAFBEB010000001">
    <property type="protein sequence ID" value="MBM7588953.1"/>
    <property type="molecule type" value="Genomic_DNA"/>
</dbReference>
<dbReference type="Gene3D" id="3.40.50.10810">
    <property type="entry name" value="Tandem AAA-ATPase domain"/>
    <property type="match status" value="1"/>
</dbReference>
<dbReference type="InterPro" id="IPR001650">
    <property type="entry name" value="Helicase_C-like"/>
</dbReference>
<dbReference type="GO" id="GO:0005524">
    <property type="term" value="F:ATP binding"/>
    <property type="evidence" value="ECO:0007669"/>
    <property type="project" value="InterPro"/>
</dbReference>
<feature type="domain" description="SWIM-type" evidence="3">
    <location>
        <begin position="57"/>
        <end position="94"/>
    </location>
</feature>
<sequence>MSFQLTERTIKSLCGQSSYQKGEAYRRAGKVKLSLMETDVERLIYEADVKDHGSCRVTVEIQRDGRIAAQCSCSVHFSFAKYCKHVAATLQQIRSVQHLEEKMGEPPLAETEISRPEAVRAAELQLVNRVLDLFQYRQRPVNGTRALLESRTPLTVEFLVAPYLFGPRKHLLGIELRVGGDKRYVVPDIRAFLRHFERGEEYAFSRHFTYDPAQHCFNASDEAIFVQLIEIRRNEKLQREAAGALYTGEVDDTRTMPIPPYAWETLASKLAKAPLAKLQYGERTYDGIDYRADSLPLAFEFDQTEGEEAFRLDIRGLNDSVILEAYGLALSQGQCFRLHADQAKRLIELQQILRTAETQQIRIPPGQMEPFMERVVPGLMTLGDVRIAQAVSERIVQSPLEARIYLDRVHDRLLVGLEFQYGDIVIDPLQGEGARRGEKRILLREGEKEARIQELLETAGFTKTEGSYFLQNEEREYDFLYHVVPQLEKLAKIYATTAVKARLIPGNPVPHLSVDLDERTNWLEFRFQLDGIPEAEIRHVIRSLAEKRKYHRLQDGALLPLETDEFQDMIRFLNEAGLPKGEAIGSHFRLPIARALHLLEGTNTGGGNVVRLGQSIRQLLEQLRNPQQHAFPIPEALTPVLRDYQQFGYQWMKTLAYYRFGGILADDMGLGKTLQSIAFLVSVLPEIRARKQPALIVTPASLMYNWRNELRKFAPDIKAVIADGSKTERTKTLQEAEQADAVIVSYPLLRRDIARYSGLSFHTLILDEAQAFKNYTTQTARAVKSLRAEYKFALTGTPIENSLEELWALFDAVFPGLFPERKAFADLPRETIAKRARPFLLRRLKSDVLQELPEKIETLQMSQLLPEQKKLYAAYLAKLRQETLKHLDEDNFHANRIRILAGLTRLRQLCCHPALFVEDYTGSSAKLEQLLELIEDSRRAGRRLLVFSQFTEMLGLISRELGYRGLPFFYLDGSTPAAERVELCARFNEGERDLFLISLKAGGTGLNLTGADTVVLYDLWWNPAVEQQAEDRAHRIGQKKVVQIIRLVAQGTVEEKMYELQQKKKSLISQVIQSGEEALSALTEQDVRELLTIE</sequence>
<dbReference type="InterPro" id="IPR007527">
    <property type="entry name" value="Znf_SWIM"/>
</dbReference>
<dbReference type="PROSITE" id="PS51194">
    <property type="entry name" value="HELICASE_CTER"/>
    <property type="match status" value="1"/>
</dbReference>
<keyword evidence="2" id="KW-0862">Zinc</keyword>
<evidence type="ECO:0000259" key="4">
    <source>
        <dbReference type="PROSITE" id="PS51192"/>
    </source>
</evidence>
<dbReference type="InterPro" id="IPR038718">
    <property type="entry name" value="SNF2-like_sf"/>
</dbReference>
<feature type="domain" description="Helicase C-terminal" evidence="5">
    <location>
        <begin position="926"/>
        <end position="1083"/>
    </location>
</feature>